<reference evidence="1 2" key="1">
    <citation type="submission" date="2017-08" db="EMBL/GenBank/DDBJ databases">
        <title>Complete genome sequence of Mucilaginibacter sp. strain BJC16-A31.</title>
        <authorList>
            <consortium name="Henan University of Science and Technology"/>
            <person name="You X."/>
        </authorList>
    </citation>
    <scope>NUCLEOTIDE SEQUENCE [LARGE SCALE GENOMIC DNA]</scope>
    <source>
        <strain evidence="1 2">BJC16-A31</strain>
    </source>
</reference>
<organism evidence="1 2">
    <name type="scientific">Mucilaginibacter xinganensis</name>
    <dbReference type="NCBI Taxonomy" id="1234841"/>
    <lineage>
        <taxon>Bacteria</taxon>
        <taxon>Pseudomonadati</taxon>
        <taxon>Bacteroidota</taxon>
        <taxon>Sphingobacteriia</taxon>
        <taxon>Sphingobacteriales</taxon>
        <taxon>Sphingobacteriaceae</taxon>
        <taxon>Mucilaginibacter</taxon>
    </lineage>
</organism>
<protein>
    <submittedName>
        <fullName evidence="1">Uncharacterized protein</fullName>
    </submittedName>
</protein>
<evidence type="ECO:0000313" key="2">
    <source>
        <dbReference type="Proteomes" id="UP000215002"/>
    </source>
</evidence>
<evidence type="ECO:0000313" key="1">
    <source>
        <dbReference type="EMBL" id="ASU35237.1"/>
    </source>
</evidence>
<gene>
    <name evidence="1" type="ORF">MuYL_3352</name>
</gene>
<keyword evidence="2" id="KW-1185">Reference proteome</keyword>
<dbReference type="Proteomes" id="UP000215002">
    <property type="component" value="Chromosome"/>
</dbReference>
<dbReference type="AlphaFoldDB" id="A0A223NZD0"/>
<name>A0A223NZD0_9SPHI</name>
<dbReference type="EMBL" id="CP022743">
    <property type="protein sequence ID" value="ASU35237.1"/>
    <property type="molecule type" value="Genomic_DNA"/>
</dbReference>
<dbReference type="RefSeq" id="WP_094571462.1">
    <property type="nucleotide sequence ID" value="NZ_CP022743.1"/>
</dbReference>
<accession>A0A223NZD0</accession>
<sequence length="146" mass="17280">MARLNYNIYTHISDDSLISTSKMLIPVQSIIYNILKPNRWNQYNDVSTSDALAINFLKKESIFRGNIAMMFDDLPQRLTFTFGVTKSFDENGVRYFLRAYIFKNQEFSFFENRVEELTNLALEKYNSWNNYEIRMHGEKIKLSSDT</sequence>
<proteinExistence type="predicted"/>
<dbReference type="OrthoDB" id="803519at2"/>
<dbReference type="KEGG" id="muc:MuYL_3352"/>